<evidence type="ECO:0000256" key="3">
    <source>
        <dbReference type="SAM" id="SignalP"/>
    </source>
</evidence>
<dbReference type="Proteomes" id="UP000837857">
    <property type="component" value="Chromosome 10"/>
</dbReference>
<feature type="domain" description="AB hydrolase-1" evidence="4">
    <location>
        <begin position="157"/>
        <end position="266"/>
    </location>
</feature>
<dbReference type="InterPro" id="IPR029058">
    <property type="entry name" value="AB_hydrolase_fold"/>
</dbReference>
<evidence type="ECO:0000256" key="2">
    <source>
        <dbReference type="ARBA" id="ARBA00023098"/>
    </source>
</evidence>
<gene>
    <name evidence="5" type="ORF">IPOD504_LOCUS1462</name>
</gene>
<name>A0ABN8HSI0_9NEOP</name>
<keyword evidence="2" id="KW-0443">Lipid metabolism</keyword>
<proteinExistence type="predicted"/>
<accession>A0ABN8HSI0</accession>
<dbReference type="InterPro" id="IPR000073">
    <property type="entry name" value="AB_hydrolase_1"/>
</dbReference>
<dbReference type="PANTHER" id="PTHR11005">
    <property type="entry name" value="LYSOSOMAL ACID LIPASE-RELATED"/>
    <property type="match status" value="1"/>
</dbReference>
<evidence type="ECO:0000313" key="5">
    <source>
        <dbReference type="EMBL" id="CAH2038107.1"/>
    </source>
</evidence>
<dbReference type="SUPFAM" id="SSF53474">
    <property type="entry name" value="alpha/beta-Hydrolases"/>
    <property type="match status" value="1"/>
</dbReference>
<keyword evidence="1" id="KW-0442">Lipid degradation</keyword>
<keyword evidence="3" id="KW-0732">Signal</keyword>
<feature type="chain" id="PRO_5045828687" description="AB hydrolase-1 domain-containing protein" evidence="3">
    <location>
        <begin position="23"/>
        <end position="484"/>
    </location>
</feature>
<sequence length="484" mass="54349">MYTSSILLILAIAATSFPPIRTLNGPFDRTNSFFGFLEQTSSDMEGAFTSSYGRAVKIKDTINSYLEEQQNKISTEVNGYFEKMKGRGRQLADTLSYVPTEDAASELENPDAELAVPARIVRHGYRCETHTVASNGYILSLHRIPHSKTTKEISYKTILLQHGLFASSADWIMNGPGKALAYVLADAGYDVWMSNVRGSKYSKEHANWRTNSKAYWNFSWHDVAQHDIPAILDYITDLKGRDTKITYIGHSMGTTILFAMLALRPEYNQVLSAGYALAPVVFMSGIRSPIKSLAPLASNVAHMEMLYGSHEFLPKDSLLGKLTSSCHADRIDGKVCKTAIFQMCGENEGQLNETVLPVFLAGVGAGTSWKTIVHFAQLILARDRFQQFDYGVWNNMRIYGDATPPEYDLAKVKLPIKLFWSQNDLLSSEEDVLRLERMLPSTTETYRIPDPKFNHLDYLWATDAPTLLNNEILSSLDKTFERID</sequence>
<feature type="signal peptide" evidence="3">
    <location>
        <begin position="1"/>
        <end position="22"/>
    </location>
</feature>
<evidence type="ECO:0000313" key="6">
    <source>
        <dbReference type="Proteomes" id="UP000837857"/>
    </source>
</evidence>
<feature type="non-terminal residue" evidence="5">
    <location>
        <position position="484"/>
    </location>
</feature>
<evidence type="ECO:0000256" key="1">
    <source>
        <dbReference type="ARBA" id="ARBA00022963"/>
    </source>
</evidence>
<dbReference type="Pfam" id="PF00561">
    <property type="entry name" value="Abhydrolase_1"/>
    <property type="match status" value="1"/>
</dbReference>
<dbReference type="EMBL" id="OW152822">
    <property type="protein sequence ID" value="CAH2038107.1"/>
    <property type="molecule type" value="Genomic_DNA"/>
</dbReference>
<dbReference type="Gene3D" id="3.40.50.1820">
    <property type="entry name" value="alpha/beta hydrolase"/>
    <property type="match status" value="1"/>
</dbReference>
<evidence type="ECO:0000259" key="4">
    <source>
        <dbReference type="Pfam" id="PF00561"/>
    </source>
</evidence>
<protein>
    <recommendedName>
        <fullName evidence="4">AB hydrolase-1 domain-containing protein</fullName>
    </recommendedName>
</protein>
<organism evidence="5 6">
    <name type="scientific">Iphiclides podalirius</name>
    <name type="common">scarce swallowtail</name>
    <dbReference type="NCBI Taxonomy" id="110791"/>
    <lineage>
        <taxon>Eukaryota</taxon>
        <taxon>Metazoa</taxon>
        <taxon>Ecdysozoa</taxon>
        <taxon>Arthropoda</taxon>
        <taxon>Hexapoda</taxon>
        <taxon>Insecta</taxon>
        <taxon>Pterygota</taxon>
        <taxon>Neoptera</taxon>
        <taxon>Endopterygota</taxon>
        <taxon>Lepidoptera</taxon>
        <taxon>Glossata</taxon>
        <taxon>Ditrysia</taxon>
        <taxon>Papilionoidea</taxon>
        <taxon>Papilionidae</taxon>
        <taxon>Papilioninae</taxon>
        <taxon>Iphiclides</taxon>
    </lineage>
</organism>
<reference evidence="5" key="1">
    <citation type="submission" date="2022-03" db="EMBL/GenBank/DDBJ databases">
        <authorList>
            <person name="Martin H S."/>
        </authorList>
    </citation>
    <scope>NUCLEOTIDE SEQUENCE</scope>
</reference>
<keyword evidence="6" id="KW-1185">Reference proteome</keyword>